<evidence type="ECO:0000313" key="6">
    <source>
        <dbReference type="Proteomes" id="UP000054516"/>
    </source>
</evidence>
<keyword evidence="6" id="KW-1185">Reference proteome</keyword>
<sequence>MAPTKLNDTQLQQAKQLLHGLVGDEGTLLATLENTRCLSEAIDSVGTNAATSPESQARLTLIADLDKASQGDIELASQFWDQEHVLSISDAARNCSVLADEGDTSAVEEFQMRLFAEQPTAIIYSLIRSGHITVTPEDIKSAVLNIFDKAVSEGFNISKDPVDNLLEKAELGDNGDSQAIKTFLQNISRLQALVRLPTDLGALLESPFTSAHQIAHTPRNSFITAMSQYGLPAERAVFVHEHATVVDMRNEQVWTALLASRNDVQIAALTPTGSGNSNESHNQLLSRAISTTAGAVSSSKQVTSYSDIFASDMAFSACDDCNSVTSPAAYFVDLLRMLKNTPSDASKDSPPTLLDKLIIRRPDLLTLQLSCVNTNVLIPYIDLANEAMESFIKNVGALTPPTAVPINGYNMTDQDTSEISLSEPQHTDYSVYSNQLAAQTFPLAVFPYSQALDLQRLFFVNVNTSLSEVISAFGSESKLCQTAAGGSSPPAPTADQLKLAKDVLENAAAAEYLGVSPADYVIITGSSILSLDFLKAVVDSSMNQDSYEKKIGILATPKYWGYDSASDMLSEANNKGLPFVKAQLIRRADITVEQLLEILKARLLQGQLALENPDGSADFSGKIEDLRLRHPTDGNPKGPITEADCKLLQSTIRLWRKTGWTLQDLDCALVSFGTGDGTHGYTANSSTITAMAAIQRISAFTGVDIFRLMPLWGLMDTNGDKSLYARLFLKGRAGRKDPVFGPDDKGNYLQADASLNANRAPLLAAYRLTEESFSAIVAATKIIDDKLNLVNVTAIYRISVFCQILAIDPAYFESLKPMLDPNGDAFVKPQAALDIIKNFQHLIENAGLSLEQLLFFTGNDQVLIARNQDFSLTTQQIVTAVSDIIIKIQASKDGLPTIGDDTTTASPSDVATTSTKLFDGVTAQQVNAFIEMLPGTPLADTSVVYTNVLLPYFSNASEAHKTYFEQTEPTTGTDEEKAIAHENNLNSRRVYFLKAVIGPLGTRLANDIVLQALAPLLPDADVAVLRQLLSTVKGPDSKVILDVLTGLVNSNKGSLGKDSSDVFFRPLMADSYRFFVTDASMSSSPQVTLDGTALVFEKGTGGWNSNQVQLSNGQAYNMHRIDTGGLAGASFSTQRSPSQSFPLGTLLAHEITTSVQSDLRILIRSINLSTYFKLNLDEVQCFQSQSPGTTLAIDFGEIDYKAIQLLQSYKELSVKTTLPTDLLGFLKWTTNSSRVGTLANKLAVLLSVTEPQITDYLGQRFSGQTEQQMIALFQGTSELKQLLDSFSFAVGTGVPGLTLKLLFTIATPVVPPTATADFDNAAQLRLLLQSTPSSGNGGSLATQVNGGLRKNQRAALVAYLLQHPYVIARSITDADGLFEFLLIDVQMGPCLQTSRIKQAISTVQLYVRRCILGLEKGEEVASNTVNMDRWKWMEGYRLWEANRKVFLYPENWLDASLRDDKTEIFQALESAILQNDIDTDKIVELLKGYVYGVDNIADLDVQAYLWKKGTEDYTGTFHFFGRTRTAPYIYYYRTLEIAISPSGRAIKIYWQPWTKIDVEVPVYEVDAEGKLLQESGSYLIPALYGERVFLFFPQITLKTSPNTTPNDTSIKDLGDKKPNDVKPTKHWQIQIGWTEHRNGRWTPKQVSQATLDIAGAQENGFPGKGTPPGSAWAEAQKLPAISSLKFWIWSRPNAIVPPQNATKTIAAAASIASAVPAPSTSTLVIDVERWVDAGSTQSPRYVNYPLGRFEMRGSAGQVILADMNAAPSTDTFKTLWRATIPTVFTKMLYHKETDKDSDTPGLVIGRGKTQQVPQLGIVSDLVDNIAKKDIEWTISFNDAQAQKATGFIQDIVTTESTISYITYPPISTTTYASDVFQHTLDRDLISMATTYDGVDQVYAFLASVPQEEWFLAFGKRNTLVNELSTPYAIYNWELGAHAVMLLMERLQTTQQYDLALQVAHYVFDPTIDGSSLNRCWLFPPFRELADPAKPIKSIEDILKALQPSSGAEDEMNTNILQWRMNPFNPHVVARGRPQAYMRRMIMKYIEILIASGDVYFRQNTLEAVPFAIQRYVEASHVFGSAPMQLPRLTKPVYKSYADLDADFNDFSNADFDMELDFPFYSDPATRGSGSGSGNGGSAGVTGILKSTYFCVPANPKLMELRNLIDDRLFKIRNCQDINGVVRSLALFEPPLDPGMLVRATASGVDISKLLSNTVGPMPNYRFQFLLQKAFEMCAEVKSMGATLLSIKEKKDSEALSNLRARQDTVIQGLIIDLKKIAKREAESSITALLETRKAQVARLQYYLALTGTDDKSAPDENQEWEDIAQSIEKPTTDDLRMTSYEKLEMAKADAAASLNQKASAIDIAASIIKLIPDIEEEVEPLGVGVSLGSITKNISESMLIMASVLRFQGQYFADEGARASRTGALVRQLQERRFQANAAGRDIKETDKQIATSRIRVEIAERDIKLQEKQAAHAKDTEDWLRKKYSSEQLYVWMDGVVQNLYYQTYLLADDLAQKAQAAFRFENGNRSVDIIGPSSWDGGRNGLFAGENLFLSLKRLEAAYMERSAHDFEVVKNVSLHQVRPWALLGLRETGTAEFDLPEVLFDFDFPGHYGRRIKSVGMTVPCVVGPYTGVNATLTLLEHRYRVTADAKSASDYPQKASGDDARFQTDQVPISSIAVSGGQQDSGVFNLDFKDERYIPFEGAGAVSRWRLELPTAVRQFDYNTISDVVLHVKYTALQGGAGFRKAASDAAVAFQKTAADLSSTEGMFALLDLRNDFPSEWYRLVSADKSKPSTMPLSSLQDRLPFFTKGKTVKAETISVLVASGSGVDMGKDIELAAPTKITLTAGTSIGSYQVASAVKQAAAVTGWSLTLQPTAMNANISKIYIVFRYTM</sequence>
<evidence type="ECO:0000259" key="3">
    <source>
        <dbReference type="Pfam" id="PF18413"/>
    </source>
</evidence>
<feature type="domain" description="Tc toxin complex TcA C-terminal TcB-binding" evidence="2">
    <location>
        <begin position="2448"/>
        <end position="2736"/>
    </location>
</feature>
<dbReference type="InterPro" id="IPR041079">
    <property type="entry name" value="Neuraminidase-like"/>
</dbReference>
<dbReference type="EMBL" id="DF977490">
    <property type="protein sequence ID" value="GAP90432.2"/>
    <property type="molecule type" value="Genomic_DNA"/>
</dbReference>
<dbReference type="Pfam" id="PF18413">
    <property type="entry name" value="Neuraminidase"/>
    <property type="match status" value="1"/>
</dbReference>
<proteinExistence type="predicted"/>
<dbReference type="OrthoDB" id="4708113at2759"/>
<feature type="compositionally biased region" description="Basic and acidic residues" evidence="1">
    <location>
        <begin position="1609"/>
        <end position="1622"/>
    </location>
</feature>
<dbReference type="InterPro" id="IPR046839">
    <property type="entry name" value="ABC_toxin_N"/>
</dbReference>
<reference evidence="5" key="1">
    <citation type="submission" date="2016-03" db="EMBL/GenBank/DDBJ databases">
        <title>Draft genome sequence of Rosellinia necatrix.</title>
        <authorList>
            <person name="Kanematsu S."/>
        </authorList>
    </citation>
    <scope>NUCLEOTIDE SEQUENCE [LARGE SCALE GENOMIC DNA]</scope>
    <source>
        <strain evidence="5">W97</strain>
    </source>
</reference>
<dbReference type="OMA" id="TTYFCVP"/>
<dbReference type="STRING" id="77044.A0A1W2TPU8"/>
<accession>A0A1W2TPU8</accession>
<evidence type="ECO:0000256" key="1">
    <source>
        <dbReference type="SAM" id="MobiDB-lite"/>
    </source>
</evidence>
<protein>
    <submittedName>
        <fullName evidence="5">Putative PA14 domain protein</fullName>
    </submittedName>
</protein>
<organism evidence="5">
    <name type="scientific">Rosellinia necatrix</name>
    <name type="common">White root-rot fungus</name>
    <dbReference type="NCBI Taxonomy" id="77044"/>
    <lineage>
        <taxon>Eukaryota</taxon>
        <taxon>Fungi</taxon>
        <taxon>Dikarya</taxon>
        <taxon>Ascomycota</taxon>
        <taxon>Pezizomycotina</taxon>
        <taxon>Sordariomycetes</taxon>
        <taxon>Xylariomycetidae</taxon>
        <taxon>Xylariales</taxon>
        <taxon>Xylariaceae</taxon>
        <taxon>Rosellinia</taxon>
    </lineage>
</organism>
<gene>
    <name evidence="5" type="ORF">SAMD00023353_4500040</name>
</gene>
<dbReference type="Pfam" id="PF18276">
    <property type="entry name" value="TcA_TcB_BD"/>
    <property type="match status" value="1"/>
</dbReference>
<feature type="domain" description="Neuraminidase-like" evidence="3">
    <location>
        <begin position="1499"/>
        <end position="1690"/>
    </location>
</feature>
<dbReference type="Proteomes" id="UP000054516">
    <property type="component" value="Unassembled WGS sequence"/>
</dbReference>
<evidence type="ECO:0000313" key="5">
    <source>
        <dbReference type="EMBL" id="GAP90432.2"/>
    </source>
</evidence>
<evidence type="ECO:0000259" key="2">
    <source>
        <dbReference type="Pfam" id="PF18276"/>
    </source>
</evidence>
<feature type="region of interest" description="Disordered" evidence="1">
    <location>
        <begin position="1603"/>
        <end position="1622"/>
    </location>
</feature>
<dbReference type="InterPro" id="IPR040840">
    <property type="entry name" value="TcA_TcB_BD"/>
</dbReference>
<feature type="domain" description="ABC toxin N-terminal" evidence="4">
    <location>
        <begin position="1348"/>
        <end position="1469"/>
    </location>
</feature>
<dbReference type="Pfam" id="PF20220">
    <property type="entry name" value="ABC_toxin_N"/>
    <property type="match status" value="1"/>
</dbReference>
<evidence type="ECO:0000259" key="4">
    <source>
        <dbReference type="Pfam" id="PF20220"/>
    </source>
</evidence>
<name>A0A1W2TPU8_ROSNE</name>